<dbReference type="FunFam" id="3.30.50.10:FF:000036">
    <property type="entry name" value="Endothelial transcription factor GATA-2"/>
    <property type="match status" value="1"/>
</dbReference>
<dbReference type="FunFam" id="3.30.50.10:FF:000032">
    <property type="entry name" value="Transcription factor GATA-3"/>
    <property type="match status" value="1"/>
</dbReference>
<evidence type="ECO:0000256" key="10">
    <source>
        <dbReference type="PIRSR" id="PIRSR003027-1"/>
    </source>
</evidence>
<feature type="region of interest" description="Disordered" evidence="11">
    <location>
        <begin position="212"/>
        <end position="236"/>
    </location>
</feature>
<feature type="region of interest" description="Disordered" evidence="11">
    <location>
        <begin position="29"/>
        <end position="144"/>
    </location>
</feature>
<dbReference type="PIRSF" id="PIRSF003027">
    <property type="entry name" value="TF_GATA-1/2/3"/>
    <property type="match status" value="1"/>
</dbReference>
<keyword evidence="14" id="KW-1185">Reference proteome</keyword>
<comment type="subcellular location">
    <subcellularLocation>
        <location evidence="1">Nucleus</location>
    </subcellularLocation>
</comment>
<dbReference type="PROSITE" id="PS50114">
    <property type="entry name" value="GATA_ZN_FINGER_2"/>
    <property type="match status" value="2"/>
</dbReference>
<protein>
    <recommendedName>
        <fullName evidence="12">GATA-type domain-containing protein</fullName>
    </recommendedName>
</protein>
<evidence type="ECO:0000256" key="1">
    <source>
        <dbReference type="ARBA" id="ARBA00004123"/>
    </source>
</evidence>
<evidence type="ECO:0000256" key="5">
    <source>
        <dbReference type="ARBA" id="ARBA00022833"/>
    </source>
</evidence>
<dbReference type="AlphaFoldDB" id="A0AAV2QFV8"/>
<gene>
    <name evidence="13" type="ORF">MNOR_LOCUS10804</name>
</gene>
<evidence type="ECO:0000256" key="6">
    <source>
        <dbReference type="ARBA" id="ARBA00023015"/>
    </source>
</evidence>
<dbReference type="PANTHER" id="PTHR10071:SF281">
    <property type="entry name" value="BOX A-BINDING FACTOR-RELATED"/>
    <property type="match status" value="1"/>
</dbReference>
<evidence type="ECO:0000256" key="3">
    <source>
        <dbReference type="ARBA" id="ARBA00022737"/>
    </source>
</evidence>
<keyword evidence="3" id="KW-0677">Repeat</keyword>
<dbReference type="Pfam" id="PF00320">
    <property type="entry name" value="GATA"/>
    <property type="match status" value="2"/>
</dbReference>
<dbReference type="PRINTS" id="PR00619">
    <property type="entry name" value="GATAZNFINGER"/>
</dbReference>
<feature type="domain" description="GATA-type" evidence="12">
    <location>
        <begin position="293"/>
        <end position="346"/>
    </location>
</feature>
<evidence type="ECO:0000256" key="7">
    <source>
        <dbReference type="ARBA" id="ARBA00023125"/>
    </source>
</evidence>
<feature type="compositionally biased region" description="Polar residues" evidence="11">
    <location>
        <begin position="29"/>
        <end position="49"/>
    </location>
</feature>
<dbReference type="GO" id="GO:0005634">
    <property type="term" value="C:nucleus"/>
    <property type="evidence" value="ECO:0007669"/>
    <property type="project" value="UniProtKB-SubCell"/>
</dbReference>
<feature type="non-terminal residue" evidence="13">
    <location>
        <position position="1"/>
    </location>
</feature>
<feature type="zinc finger region" description="GATA-type 2" evidence="10">
    <location>
        <begin position="299"/>
        <end position="323"/>
    </location>
</feature>
<keyword evidence="7" id="KW-0238">DNA-binding</keyword>
<dbReference type="SUPFAM" id="SSF57716">
    <property type="entry name" value="Glucocorticoid receptor-like (DNA-binding domain)"/>
    <property type="match status" value="2"/>
</dbReference>
<dbReference type="InterPro" id="IPR000679">
    <property type="entry name" value="Znf_GATA"/>
</dbReference>
<sequence length="453" mass="48509">GRLGSVRPHYPMPLHAWFPEGSRCSSVATSSTPSWMTSLSRPPSTASLTHHSHLFTFPPTPPKDATPDPVITSSGFHDPLGPSSSSSTGHTSSLSQSHQLHQQQHGMGSHHDLAELKPLPPLLATSSSFSPHHHKREGSTSSDYKLITYPETLHILPSASTHSQDTPHASQTSEPTEPSRDPYSTHTSAIGVYDSLLVAPSSVHESAYYTYPQESLSSSRVEPSATSSSSKPKTKSKAAAEGRECVNCGATSTPLWRRDGNGHYLCNACGLYYKMNGQNRPLIKPKQRMSAQRRAGTSCANCKTTTTTLWRRNQNGEPVCNACGLYYKLHNVPRPMSMKKEGIQTRNRKLSSKSKKKKGMLGFPDMLKPFDKGFGGFGGSGFGSGMSHYMYGGQMHGGQMGSMGSFMSTPAMHGMSSALSGFGQGLSSSSQIQIPSASSLGLSSSNSIVGAMA</sequence>
<dbReference type="InterPro" id="IPR039355">
    <property type="entry name" value="Transcription_factor_GATA"/>
</dbReference>
<dbReference type="GO" id="GO:0045944">
    <property type="term" value="P:positive regulation of transcription by RNA polymerase II"/>
    <property type="evidence" value="ECO:0007669"/>
    <property type="project" value="TreeGrafter"/>
</dbReference>
<dbReference type="GO" id="GO:0000981">
    <property type="term" value="F:DNA-binding transcription factor activity, RNA polymerase II-specific"/>
    <property type="evidence" value="ECO:0007669"/>
    <property type="project" value="InterPro"/>
</dbReference>
<keyword evidence="9" id="KW-0539">Nucleus</keyword>
<feature type="region of interest" description="Disordered" evidence="11">
    <location>
        <begin position="158"/>
        <end position="187"/>
    </location>
</feature>
<evidence type="ECO:0000256" key="9">
    <source>
        <dbReference type="ARBA" id="ARBA00023242"/>
    </source>
</evidence>
<dbReference type="PROSITE" id="PS00344">
    <property type="entry name" value="GATA_ZN_FINGER_1"/>
    <property type="match status" value="2"/>
</dbReference>
<proteinExistence type="predicted"/>
<keyword evidence="4 10" id="KW-0863">Zinc-finger</keyword>
<keyword evidence="2 10" id="KW-0479">Metal-binding</keyword>
<evidence type="ECO:0000256" key="4">
    <source>
        <dbReference type="ARBA" id="ARBA00022771"/>
    </source>
</evidence>
<dbReference type="GO" id="GO:0000978">
    <property type="term" value="F:RNA polymerase II cis-regulatory region sequence-specific DNA binding"/>
    <property type="evidence" value="ECO:0007669"/>
    <property type="project" value="TreeGrafter"/>
</dbReference>
<feature type="zinc finger region" description="GATA-type 1" evidence="10">
    <location>
        <begin position="245"/>
        <end position="269"/>
    </location>
</feature>
<feature type="compositionally biased region" description="Low complexity" evidence="11">
    <location>
        <begin position="83"/>
        <end position="107"/>
    </location>
</feature>
<dbReference type="GO" id="GO:0045165">
    <property type="term" value="P:cell fate commitment"/>
    <property type="evidence" value="ECO:0007669"/>
    <property type="project" value="TreeGrafter"/>
</dbReference>
<keyword evidence="8" id="KW-0804">Transcription</keyword>
<feature type="compositionally biased region" description="Basic residues" evidence="11">
    <location>
        <begin position="346"/>
        <end position="359"/>
    </location>
</feature>
<comment type="caution">
    <text evidence="13">The sequence shown here is derived from an EMBL/GenBank/DDBJ whole genome shotgun (WGS) entry which is preliminary data.</text>
</comment>
<dbReference type="InterPro" id="IPR013088">
    <property type="entry name" value="Znf_NHR/GATA"/>
</dbReference>
<dbReference type="Gene3D" id="3.30.50.10">
    <property type="entry name" value="Erythroid Transcription Factor GATA-1, subunit A"/>
    <property type="match status" value="2"/>
</dbReference>
<dbReference type="CDD" id="cd00202">
    <property type="entry name" value="ZnF_GATA"/>
    <property type="match status" value="2"/>
</dbReference>
<dbReference type="SMART" id="SM00401">
    <property type="entry name" value="ZnF_GATA"/>
    <property type="match status" value="2"/>
</dbReference>
<dbReference type="GO" id="GO:0008270">
    <property type="term" value="F:zinc ion binding"/>
    <property type="evidence" value="ECO:0007669"/>
    <property type="project" value="UniProtKB-KW"/>
</dbReference>
<keyword evidence="6" id="KW-0805">Transcription regulation</keyword>
<feature type="region of interest" description="Disordered" evidence="11">
    <location>
        <begin position="340"/>
        <end position="362"/>
    </location>
</feature>
<evidence type="ECO:0000256" key="2">
    <source>
        <dbReference type="ARBA" id="ARBA00022723"/>
    </source>
</evidence>
<evidence type="ECO:0000259" key="12">
    <source>
        <dbReference type="PROSITE" id="PS50114"/>
    </source>
</evidence>
<dbReference type="EMBL" id="CAXKWB010005550">
    <property type="protein sequence ID" value="CAL4078966.1"/>
    <property type="molecule type" value="Genomic_DNA"/>
</dbReference>
<evidence type="ECO:0000313" key="13">
    <source>
        <dbReference type="EMBL" id="CAL4078966.1"/>
    </source>
</evidence>
<name>A0AAV2QFV8_MEGNR</name>
<evidence type="ECO:0000256" key="11">
    <source>
        <dbReference type="SAM" id="MobiDB-lite"/>
    </source>
</evidence>
<feature type="compositionally biased region" description="Polar residues" evidence="11">
    <location>
        <begin position="212"/>
        <end position="221"/>
    </location>
</feature>
<keyword evidence="5 10" id="KW-0862">Zinc</keyword>
<feature type="domain" description="GATA-type" evidence="12">
    <location>
        <begin position="239"/>
        <end position="294"/>
    </location>
</feature>
<accession>A0AAV2QFV8</accession>
<dbReference type="InterPro" id="IPR016374">
    <property type="entry name" value="TF_GATA-2/3"/>
</dbReference>
<reference evidence="13 14" key="1">
    <citation type="submission" date="2024-05" db="EMBL/GenBank/DDBJ databases">
        <authorList>
            <person name="Wallberg A."/>
        </authorList>
    </citation>
    <scope>NUCLEOTIDE SEQUENCE [LARGE SCALE GENOMIC DNA]</scope>
</reference>
<evidence type="ECO:0000256" key="8">
    <source>
        <dbReference type="ARBA" id="ARBA00023163"/>
    </source>
</evidence>
<dbReference type="Proteomes" id="UP001497623">
    <property type="component" value="Unassembled WGS sequence"/>
</dbReference>
<dbReference type="GO" id="GO:0000122">
    <property type="term" value="P:negative regulation of transcription by RNA polymerase II"/>
    <property type="evidence" value="ECO:0007669"/>
    <property type="project" value="TreeGrafter"/>
</dbReference>
<dbReference type="PANTHER" id="PTHR10071">
    <property type="entry name" value="TRANSCRIPTION FACTOR GATA FAMILY MEMBER"/>
    <property type="match status" value="1"/>
</dbReference>
<organism evidence="13 14">
    <name type="scientific">Meganyctiphanes norvegica</name>
    <name type="common">Northern krill</name>
    <name type="synonym">Thysanopoda norvegica</name>
    <dbReference type="NCBI Taxonomy" id="48144"/>
    <lineage>
        <taxon>Eukaryota</taxon>
        <taxon>Metazoa</taxon>
        <taxon>Ecdysozoa</taxon>
        <taxon>Arthropoda</taxon>
        <taxon>Crustacea</taxon>
        <taxon>Multicrustacea</taxon>
        <taxon>Malacostraca</taxon>
        <taxon>Eumalacostraca</taxon>
        <taxon>Eucarida</taxon>
        <taxon>Euphausiacea</taxon>
        <taxon>Euphausiidae</taxon>
        <taxon>Meganyctiphanes</taxon>
    </lineage>
</organism>
<evidence type="ECO:0000313" key="14">
    <source>
        <dbReference type="Proteomes" id="UP001497623"/>
    </source>
</evidence>